<dbReference type="GO" id="GO:0003700">
    <property type="term" value="F:DNA-binding transcription factor activity"/>
    <property type="evidence" value="ECO:0007669"/>
    <property type="project" value="TreeGrafter"/>
</dbReference>
<dbReference type="PANTHER" id="PTHR30146:SF153">
    <property type="entry name" value="LACTOSE OPERON REPRESSOR"/>
    <property type="match status" value="1"/>
</dbReference>
<dbReference type="Pfam" id="PF13377">
    <property type="entry name" value="Peripla_BP_3"/>
    <property type="match status" value="1"/>
</dbReference>
<dbReference type="InterPro" id="IPR001761">
    <property type="entry name" value="Peripla_BP/Lac1_sug-bd_dom"/>
</dbReference>
<dbReference type="InterPro" id="IPR000843">
    <property type="entry name" value="HTH_LacI"/>
</dbReference>
<feature type="region of interest" description="Disordered" evidence="4">
    <location>
        <begin position="197"/>
        <end position="260"/>
    </location>
</feature>
<keyword evidence="2" id="KW-0238">DNA-binding</keyword>
<keyword evidence="3" id="KW-0804">Transcription</keyword>
<dbReference type="PROSITE" id="PS50932">
    <property type="entry name" value="HTH_LACI_2"/>
    <property type="match status" value="1"/>
</dbReference>
<dbReference type="InterPro" id="IPR010982">
    <property type="entry name" value="Lambda_DNA-bd_dom_sf"/>
</dbReference>
<organism evidence="6 7">
    <name type="scientific">Bifidobacterium callitrichos DSM 23973</name>
    <dbReference type="NCBI Taxonomy" id="1437609"/>
    <lineage>
        <taxon>Bacteria</taxon>
        <taxon>Bacillati</taxon>
        <taxon>Actinomycetota</taxon>
        <taxon>Actinomycetes</taxon>
        <taxon>Bifidobacteriales</taxon>
        <taxon>Bifidobacteriaceae</taxon>
        <taxon>Bifidobacterium</taxon>
    </lineage>
</organism>
<evidence type="ECO:0000256" key="2">
    <source>
        <dbReference type="ARBA" id="ARBA00023125"/>
    </source>
</evidence>
<gene>
    <name evidence="6" type="ORF">BCAL_0425</name>
</gene>
<evidence type="ECO:0000256" key="1">
    <source>
        <dbReference type="ARBA" id="ARBA00023015"/>
    </source>
</evidence>
<dbReference type="eggNOG" id="COG1609">
    <property type="taxonomic scope" value="Bacteria"/>
</dbReference>
<dbReference type="SUPFAM" id="SSF47413">
    <property type="entry name" value="lambda repressor-like DNA-binding domains"/>
    <property type="match status" value="1"/>
</dbReference>
<feature type="domain" description="HTH lacI-type" evidence="5">
    <location>
        <begin position="13"/>
        <end position="67"/>
    </location>
</feature>
<dbReference type="Proteomes" id="UP000029072">
    <property type="component" value="Unassembled WGS sequence"/>
</dbReference>
<dbReference type="Pfam" id="PF00532">
    <property type="entry name" value="Peripla_BP_1"/>
    <property type="match status" value="1"/>
</dbReference>
<evidence type="ECO:0000313" key="6">
    <source>
        <dbReference type="EMBL" id="KFI56059.1"/>
    </source>
</evidence>
<dbReference type="AlphaFoldDB" id="A0A087ABA9"/>
<sequence length="403" mass="43283">MSVSSHRNGRTTITMADVARKAGVSVASVSNYLNKRPYMSDAMRTRIETAIADLGYQINSSARNLRSGRTRLLKLVIPDLRQVYFADLAEDILTEARTHGYGVIVESTSNHRENELASIASMGTHPADGLILSPLMMTRDDIPLLNGTYPLVMLGERLFGVDAPHVLIRNREGAYMATTHLIEDGCRRIAVIGAVPPANESNSDVDGPTSDVTAPTPPDATTHSTSSSHSSTPIGSLSASISSTSPCTDPPTQSSSGDLRTRGHCAALADHGMNCDPRLLIETDGWDSIDGFEAVGRMLDDGLDFDAVFALNDTLAWGALRCLRERGVDVPGAVRVVGFDNIDESRYMAPSLTTVDPGRTDIARLAVESTIAQIRDGRRAPAKRIEAPCRLVCRESSPQGVTP</sequence>
<feature type="compositionally biased region" description="Low complexity" evidence="4">
    <location>
        <begin position="208"/>
        <end position="246"/>
    </location>
</feature>
<name>A0A087ABA9_9BIFI</name>
<dbReference type="STRING" id="1437609.BCAL_0425"/>
<proteinExistence type="predicted"/>
<dbReference type="InterPro" id="IPR046335">
    <property type="entry name" value="LacI/GalR-like_sensor"/>
</dbReference>
<dbReference type="EMBL" id="JGYS01000003">
    <property type="protein sequence ID" value="KFI56059.1"/>
    <property type="molecule type" value="Genomic_DNA"/>
</dbReference>
<protein>
    <submittedName>
        <fullName evidence="6">Periplasmic binding protein and sugar binding domain of the LacI family protein</fullName>
    </submittedName>
</protein>
<dbReference type="Gene3D" id="1.10.260.40">
    <property type="entry name" value="lambda repressor-like DNA-binding domains"/>
    <property type="match status" value="1"/>
</dbReference>
<evidence type="ECO:0000259" key="5">
    <source>
        <dbReference type="PROSITE" id="PS50932"/>
    </source>
</evidence>
<dbReference type="PROSITE" id="PS00356">
    <property type="entry name" value="HTH_LACI_1"/>
    <property type="match status" value="1"/>
</dbReference>
<keyword evidence="1" id="KW-0805">Transcription regulation</keyword>
<dbReference type="CDD" id="cd01392">
    <property type="entry name" value="HTH_LacI"/>
    <property type="match status" value="1"/>
</dbReference>
<evidence type="ECO:0000313" key="7">
    <source>
        <dbReference type="Proteomes" id="UP000029072"/>
    </source>
</evidence>
<accession>A0A087ABA9</accession>
<dbReference type="Pfam" id="PF00356">
    <property type="entry name" value="LacI"/>
    <property type="match status" value="1"/>
</dbReference>
<dbReference type="PANTHER" id="PTHR30146">
    <property type="entry name" value="LACI-RELATED TRANSCRIPTIONAL REPRESSOR"/>
    <property type="match status" value="1"/>
</dbReference>
<comment type="caution">
    <text evidence="6">The sequence shown here is derived from an EMBL/GenBank/DDBJ whole genome shotgun (WGS) entry which is preliminary data.</text>
</comment>
<dbReference type="CDD" id="cd06267">
    <property type="entry name" value="PBP1_LacI_sugar_binding-like"/>
    <property type="match status" value="1"/>
</dbReference>
<dbReference type="SUPFAM" id="SSF53822">
    <property type="entry name" value="Periplasmic binding protein-like I"/>
    <property type="match status" value="2"/>
</dbReference>
<dbReference type="Gene3D" id="3.40.50.2300">
    <property type="match status" value="3"/>
</dbReference>
<dbReference type="InterPro" id="IPR028082">
    <property type="entry name" value="Peripla_BP_I"/>
</dbReference>
<evidence type="ECO:0000256" key="3">
    <source>
        <dbReference type="ARBA" id="ARBA00023163"/>
    </source>
</evidence>
<dbReference type="SMART" id="SM00354">
    <property type="entry name" value="HTH_LACI"/>
    <property type="match status" value="1"/>
</dbReference>
<evidence type="ECO:0000256" key="4">
    <source>
        <dbReference type="SAM" id="MobiDB-lite"/>
    </source>
</evidence>
<dbReference type="GO" id="GO:0000976">
    <property type="term" value="F:transcription cis-regulatory region binding"/>
    <property type="evidence" value="ECO:0007669"/>
    <property type="project" value="TreeGrafter"/>
</dbReference>
<reference evidence="6 7" key="1">
    <citation type="submission" date="2014-03" db="EMBL/GenBank/DDBJ databases">
        <title>Genomics of Bifidobacteria.</title>
        <authorList>
            <person name="Ventura M."/>
            <person name="Milani C."/>
            <person name="Lugli G.A."/>
        </authorList>
    </citation>
    <scope>NUCLEOTIDE SEQUENCE [LARGE SCALE GENOMIC DNA]</scope>
    <source>
        <strain evidence="6 7">DSM 23973</strain>
    </source>
</reference>